<evidence type="ECO:0000256" key="1">
    <source>
        <dbReference type="ARBA" id="ARBA00022690"/>
    </source>
</evidence>
<gene>
    <name evidence="5" type="ORF">ACOC_LOCUS12294</name>
</gene>
<sequence length="248" mass="27687">MNSIDFYSNDKLNRSPTTTGTTLCSLPLAVGSCTAPSTRFYYDSSSTSCKRFTYSGCGGNANNFQSLASCQATCGSSGISFLTKPFFDFTSNRRYSFIRITGTSQCPVDASDGLNCFFAHIDACNSGSDFLGRENTATDYCIMWNIFVTGGLLPLPSLQIQQKHEGYVHKITSEQIFRLFRESDDVCDVVEDNIRRLMQEENIPAYTMEGDAFKMWRYEVGTAVDMLTSNVKIQKMVYSLHSFLGGYR</sequence>
<dbReference type="InterPro" id="IPR050098">
    <property type="entry name" value="TFPI/VKTCI-like"/>
</dbReference>
<evidence type="ECO:0000256" key="2">
    <source>
        <dbReference type="ARBA" id="ARBA00022900"/>
    </source>
</evidence>
<dbReference type="PRINTS" id="PR00759">
    <property type="entry name" value="BASICPTASE"/>
</dbReference>
<dbReference type="InterPro" id="IPR002223">
    <property type="entry name" value="Kunitz_BPTI"/>
</dbReference>
<dbReference type="InterPro" id="IPR020901">
    <property type="entry name" value="Prtase_inh_Kunz-CS"/>
</dbReference>
<keyword evidence="3" id="KW-1015">Disulfide bond</keyword>
<dbReference type="InterPro" id="IPR036880">
    <property type="entry name" value="Kunitz_BPTI_sf"/>
</dbReference>
<reference evidence="5 6" key="2">
    <citation type="submission" date="2018-11" db="EMBL/GenBank/DDBJ databases">
        <authorList>
            <consortium name="Pathogen Informatics"/>
        </authorList>
    </citation>
    <scope>NUCLEOTIDE SEQUENCE [LARGE SCALE GENOMIC DNA]</scope>
    <source>
        <strain evidence="5 6">Costa Rica</strain>
    </source>
</reference>
<evidence type="ECO:0000256" key="3">
    <source>
        <dbReference type="ARBA" id="ARBA00023157"/>
    </source>
</evidence>
<dbReference type="PANTHER" id="PTHR10083:SF328">
    <property type="entry name" value="TISSUE FACTOR PATHWAY INHIBITOR"/>
    <property type="match status" value="1"/>
</dbReference>
<dbReference type="AlphaFoldDB" id="A0A158PM74"/>
<dbReference type="Gene3D" id="4.10.410.10">
    <property type="entry name" value="Pancreatic trypsin inhibitor Kunitz domain"/>
    <property type="match status" value="1"/>
</dbReference>
<keyword evidence="2" id="KW-0722">Serine protease inhibitor</keyword>
<dbReference type="EMBL" id="UYYA01004972">
    <property type="protein sequence ID" value="VDM63879.1"/>
    <property type="molecule type" value="Genomic_DNA"/>
</dbReference>
<proteinExistence type="predicted"/>
<dbReference type="PROSITE" id="PS00280">
    <property type="entry name" value="BPTI_KUNITZ_1"/>
    <property type="match status" value="1"/>
</dbReference>
<protein>
    <submittedName>
        <fullName evidence="7">BPTI/Kunitz inhibitor domain-containing protein</fullName>
    </submittedName>
</protein>
<reference evidence="7" key="1">
    <citation type="submission" date="2016-04" db="UniProtKB">
        <authorList>
            <consortium name="WormBaseParasite"/>
        </authorList>
    </citation>
    <scope>IDENTIFICATION</scope>
</reference>
<dbReference type="SMART" id="SM00131">
    <property type="entry name" value="KU"/>
    <property type="match status" value="1"/>
</dbReference>
<dbReference type="WBParaSite" id="ACOC_0001229301-mRNA-1">
    <property type="protein sequence ID" value="ACOC_0001229301-mRNA-1"/>
    <property type="gene ID" value="ACOC_0001229301"/>
</dbReference>
<dbReference type="FunFam" id="4.10.410.10:FF:000047">
    <property type="entry name" value="Protein CBG06419"/>
    <property type="match status" value="1"/>
</dbReference>
<evidence type="ECO:0000259" key="4">
    <source>
        <dbReference type="PROSITE" id="PS50279"/>
    </source>
</evidence>
<keyword evidence="1" id="KW-0646">Protease inhibitor</keyword>
<accession>A0A158PM74</accession>
<evidence type="ECO:0000313" key="7">
    <source>
        <dbReference type="WBParaSite" id="ACOC_0001229301-mRNA-1"/>
    </source>
</evidence>
<dbReference type="OrthoDB" id="4473401at2759"/>
<dbReference type="SUPFAM" id="SSF57362">
    <property type="entry name" value="BPTI-like"/>
    <property type="match status" value="1"/>
</dbReference>
<evidence type="ECO:0000313" key="6">
    <source>
        <dbReference type="Proteomes" id="UP000267027"/>
    </source>
</evidence>
<dbReference type="PROSITE" id="PS50279">
    <property type="entry name" value="BPTI_KUNITZ_2"/>
    <property type="match status" value="1"/>
</dbReference>
<dbReference type="PANTHER" id="PTHR10083">
    <property type="entry name" value="KUNITZ-TYPE PROTEASE INHIBITOR-RELATED"/>
    <property type="match status" value="1"/>
</dbReference>
<name>A0A158PM74_ANGCS</name>
<dbReference type="CDD" id="cd00109">
    <property type="entry name" value="Kunitz-type"/>
    <property type="match status" value="1"/>
</dbReference>
<dbReference type="Proteomes" id="UP000267027">
    <property type="component" value="Unassembled WGS sequence"/>
</dbReference>
<evidence type="ECO:0000313" key="5">
    <source>
        <dbReference type="EMBL" id="VDM63879.1"/>
    </source>
</evidence>
<keyword evidence="6" id="KW-1185">Reference proteome</keyword>
<organism evidence="7">
    <name type="scientific">Angiostrongylus costaricensis</name>
    <name type="common">Nematode worm</name>
    <dbReference type="NCBI Taxonomy" id="334426"/>
    <lineage>
        <taxon>Eukaryota</taxon>
        <taxon>Metazoa</taxon>
        <taxon>Ecdysozoa</taxon>
        <taxon>Nematoda</taxon>
        <taxon>Chromadorea</taxon>
        <taxon>Rhabditida</taxon>
        <taxon>Rhabditina</taxon>
        <taxon>Rhabditomorpha</taxon>
        <taxon>Strongyloidea</taxon>
        <taxon>Metastrongylidae</taxon>
        <taxon>Angiostrongylus</taxon>
    </lineage>
</organism>
<dbReference type="GO" id="GO:0004867">
    <property type="term" value="F:serine-type endopeptidase inhibitor activity"/>
    <property type="evidence" value="ECO:0007669"/>
    <property type="project" value="UniProtKB-KW"/>
</dbReference>
<dbReference type="Pfam" id="PF00014">
    <property type="entry name" value="Kunitz_BPTI"/>
    <property type="match status" value="1"/>
</dbReference>
<dbReference type="GO" id="GO:0005615">
    <property type="term" value="C:extracellular space"/>
    <property type="evidence" value="ECO:0007669"/>
    <property type="project" value="TreeGrafter"/>
</dbReference>
<feature type="domain" description="BPTI/Kunitz inhibitor" evidence="4">
    <location>
        <begin position="24"/>
        <end position="74"/>
    </location>
</feature>